<dbReference type="InterPro" id="IPR003778">
    <property type="entry name" value="CT_A_B"/>
</dbReference>
<evidence type="ECO:0000313" key="6">
    <source>
        <dbReference type="Proteomes" id="UP000190080"/>
    </source>
</evidence>
<evidence type="ECO:0000256" key="1">
    <source>
        <dbReference type="ARBA" id="ARBA00022741"/>
    </source>
</evidence>
<dbReference type="PANTHER" id="PTHR43309">
    <property type="entry name" value="5-OXOPROLINASE SUBUNIT C"/>
    <property type="match status" value="1"/>
</dbReference>
<reference evidence="5 6" key="1">
    <citation type="submission" date="2017-03" db="EMBL/GenBank/DDBJ databases">
        <title>Genome sequence of Clostridium oryzae DSM 28571.</title>
        <authorList>
            <person name="Poehlein A."/>
            <person name="Daniel R."/>
        </authorList>
    </citation>
    <scope>NUCLEOTIDE SEQUENCE [LARGE SCALE GENOMIC DNA]</scope>
    <source>
        <strain evidence="5 6">DSM 28571</strain>
    </source>
</reference>
<dbReference type="AlphaFoldDB" id="A0A1V4ICB1"/>
<name>A0A1V4ICB1_9CLOT</name>
<dbReference type="SUPFAM" id="SSF50891">
    <property type="entry name" value="Cyclophilin-like"/>
    <property type="match status" value="1"/>
</dbReference>
<keyword evidence="6" id="KW-1185">Reference proteome</keyword>
<feature type="domain" description="Carboxyltransferase" evidence="4">
    <location>
        <begin position="24"/>
        <end position="320"/>
    </location>
</feature>
<proteinExistence type="predicted"/>
<dbReference type="Pfam" id="PF02626">
    <property type="entry name" value="CT_A_B"/>
    <property type="match status" value="1"/>
</dbReference>
<accession>A0A1V4ICB1</accession>
<keyword evidence="2" id="KW-0378">Hydrolase</keyword>
<keyword evidence="1" id="KW-0547">Nucleotide-binding</keyword>
<dbReference type="NCBIfam" id="TIGR00724">
    <property type="entry name" value="urea_amlyse_rel"/>
    <property type="match status" value="1"/>
</dbReference>
<dbReference type="SMART" id="SM00797">
    <property type="entry name" value="AHS2"/>
    <property type="match status" value="1"/>
</dbReference>
<protein>
    <submittedName>
        <fullName evidence="5">KipI antagonist</fullName>
    </submittedName>
</protein>
<dbReference type="InterPro" id="IPR029000">
    <property type="entry name" value="Cyclophilin-like_dom_sf"/>
</dbReference>
<evidence type="ECO:0000256" key="3">
    <source>
        <dbReference type="ARBA" id="ARBA00022840"/>
    </source>
</evidence>
<dbReference type="RefSeq" id="WP_079427841.1">
    <property type="nucleotide sequence ID" value="NZ_MZGV01000077.1"/>
</dbReference>
<keyword evidence="3" id="KW-0067">ATP-binding</keyword>
<dbReference type="GO" id="GO:0005524">
    <property type="term" value="F:ATP binding"/>
    <property type="evidence" value="ECO:0007669"/>
    <property type="project" value="UniProtKB-KW"/>
</dbReference>
<evidence type="ECO:0000313" key="5">
    <source>
        <dbReference type="EMBL" id="OPJ57642.1"/>
    </source>
</evidence>
<comment type="caution">
    <text evidence="5">The sequence shown here is derived from an EMBL/GenBank/DDBJ whole genome shotgun (WGS) entry which is preliminary data.</text>
</comment>
<dbReference type="Proteomes" id="UP000190080">
    <property type="component" value="Unassembled WGS sequence"/>
</dbReference>
<dbReference type="STRING" id="1450648.CLORY_40090"/>
<dbReference type="Gene3D" id="2.40.100.10">
    <property type="entry name" value="Cyclophilin-like"/>
    <property type="match status" value="1"/>
</dbReference>
<dbReference type="PANTHER" id="PTHR43309:SF5">
    <property type="entry name" value="5-OXOPROLINASE SUBUNIT C"/>
    <property type="match status" value="1"/>
</dbReference>
<sequence>MSITVLKPGLLTTIQDLGRYGYQKYGIIVSGAMDTYAARLSNIIVGNDENEGVLEITMIGPSLNISKGSLISITGADLSPTINNKKVPIGRPIYLNEDCVLSFGRCIRGYRCYLSAAGGFDVPVVMESKSTYLRAKIGGKDGRALQKGDRINIGNKSDLSRAMLNKLKMNIKKESFVSTKWYIKNFVTDNADTTVIRVFEDRQFCNVTEDSLYQFFNNPFKIDTRSDRMGYRLNGPKIEFKEKLEMISGEVSFGTIQIPPDGNPIILLADRATAGGYPKIAHVASCDIQKLVQLKPHNKLRFEKIDLNKAEKLYLKREKYIAELKKAIKIICI</sequence>
<gene>
    <name evidence="5" type="primary">kipA</name>
    <name evidence="5" type="ORF">CLORY_40090</name>
</gene>
<dbReference type="InterPro" id="IPR052708">
    <property type="entry name" value="PxpC"/>
</dbReference>
<evidence type="ECO:0000256" key="2">
    <source>
        <dbReference type="ARBA" id="ARBA00022801"/>
    </source>
</evidence>
<dbReference type="GO" id="GO:0016787">
    <property type="term" value="F:hydrolase activity"/>
    <property type="evidence" value="ECO:0007669"/>
    <property type="project" value="UniProtKB-KW"/>
</dbReference>
<organism evidence="5 6">
    <name type="scientific">Clostridium oryzae</name>
    <dbReference type="NCBI Taxonomy" id="1450648"/>
    <lineage>
        <taxon>Bacteria</taxon>
        <taxon>Bacillati</taxon>
        <taxon>Bacillota</taxon>
        <taxon>Clostridia</taxon>
        <taxon>Eubacteriales</taxon>
        <taxon>Clostridiaceae</taxon>
        <taxon>Clostridium</taxon>
    </lineage>
</organism>
<dbReference type="OrthoDB" id="9782422at2"/>
<evidence type="ECO:0000259" key="4">
    <source>
        <dbReference type="SMART" id="SM00797"/>
    </source>
</evidence>
<dbReference type="EMBL" id="MZGV01000077">
    <property type="protein sequence ID" value="OPJ57642.1"/>
    <property type="molecule type" value="Genomic_DNA"/>
</dbReference>